<feature type="chain" id="PRO_5047058442" description="Beta-lactamase" evidence="7">
    <location>
        <begin position="43"/>
        <end position="323"/>
    </location>
</feature>
<keyword evidence="3 5" id="KW-0378">Hydrolase</keyword>
<keyword evidence="4 5" id="KW-0046">Antibiotic resistance</keyword>
<feature type="domain" description="Beta-lactamase class A catalytic" evidence="8">
    <location>
        <begin position="82"/>
        <end position="296"/>
    </location>
</feature>
<dbReference type="Pfam" id="PF13354">
    <property type="entry name" value="Beta-lactamase2"/>
    <property type="match status" value="1"/>
</dbReference>
<dbReference type="Gene3D" id="3.40.710.10">
    <property type="entry name" value="DD-peptidase/beta-lactamase superfamily"/>
    <property type="match status" value="1"/>
</dbReference>
<dbReference type="PANTHER" id="PTHR35333:SF3">
    <property type="entry name" value="BETA-LACTAMASE-TYPE TRANSPEPTIDASE FOLD CONTAINING PROTEIN"/>
    <property type="match status" value="1"/>
</dbReference>
<evidence type="ECO:0000256" key="2">
    <source>
        <dbReference type="ARBA" id="ARBA00012865"/>
    </source>
</evidence>
<comment type="catalytic activity">
    <reaction evidence="5">
        <text>a beta-lactam + H2O = a substituted beta-amino acid</text>
        <dbReference type="Rhea" id="RHEA:20401"/>
        <dbReference type="ChEBI" id="CHEBI:15377"/>
        <dbReference type="ChEBI" id="CHEBI:35627"/>
        <dbReference type="ChEBI" id="CHEBI:140347"/>
        <dbReference type="EC" id="3.5.2.6"/>
    </reaction>
</comment>
<evidence type="ECO:0000259" key="8">
    <source>
        <dbReference type="Pfam" id="PF13354"/>
    </source>
</evidence>
<dbReference type="NCBIfam" id="NF033103">
    <property type="entry name" value="bla_class_A"/>
    <property type="match status" value="1"/>
</dbReference>
<proteinExistence type="inferred from homology"/>
<dbReference type="InterPro" id="IPR045155">
    <property type="entry name" value="Beta-lactam_cat"/>
</dbReference>
<evidence type="ECO:0000313" key="9">
    <source>
        <dbReference type="EMBL" id="MBU3064225.1"/>
    </source>
</evidence>
<evidence type="ECO:0000256" key="5">
    <source>
        <dbReference type="RuleBase" id="RU361140"/>
    </source>
</evidence>
<accession>A0ABS6B4E6</accession>
<dbReference type="EMBL" id="JAHKNI010000007">
    <property type="protein sequence ID" value="MBU3064225.1"/>
    <property type="molecule type" value="Genomic_DNA"/>
</dbReference>
<comment type="similarity">
    <text evidence="1 5">Belongs to the class-A beta-lactamase family.</text>
</comment>
<dbReference type="InterPro" id="IPR000871">
    <property type="entry name" value="Beta-lactam_class-A"/>
</dbReference>
<comment type="caution">
    <text evidence="9">The sequence shown here is derived from an EMBL/GenBank/DDBJ whole genome shotgun (WGS) entry which is preliminary data.</text>
</comment>
<sequence>MRFDSIRAKRRSERSRRYGSGIRRSAVALIAATMLAPLTACAAGHPATSTRTTPAPETTPVDGQAVRDQFAGLETRFGARLGVFALDTGSGHTVEYRADERFPFCSTAKAMTAGAVLTTAGPDELDRRITYTTADILAYAPVTKQHVAEGMTIRELLDAAVRYSDNTAANLLSGVLGGPKALQKDLRAIGDQVTSSDRLEPDLNEATPGDTRDTSTPRAFATDLRTYVLGTTLPADNRALLTTLLRENTTGADLIRAGVPAGWTVGDKTGNGKYGTRNDIAVIWPPGRAPIVLTVMSTRDHRDDTYDNALIAQATADALKALG</sequence>
<dbReference type="SUPFAM" id="SSF56601">
    <property type="entry name" value="beta-lactamase/transpeptidase-like"/>
    <property type="match status" value="1"/>
</dbReference>
<evidence type="ECO:0000256" key="4">
    <source>
        <dbReference type="ARBA" id="ARBA00023251"/>
    </source>
</evidence>
<dbReference type="PANTHER" id="PTHR35333">
    <property type="entry name" value="BETA-LACTAMASE"/>
    <property type="match status" value="1"/>
</dbReference>
<gene>
    <name evidence="9" type="primary">bla</name>
    <name evidence="9" type="ORF">KO481_22165</name>
</gene>
<dbReference type="PRINTS" id="PR00118">
    <property type="entry name" value="BLACTAMASEA"/>
</dbReference>
<evidence type="ECO:0000256" key="6">
    <source>
        <dbReference type="SAM" id="MobiDB-lite"/>
    </source>
</evidence>
<protein>
    <recommendedName>
        <fullName evidence="2 5">Beta-lactamase</fullName>
        <ecNumber evidence="2 5">3.5.2.6</ecNumber>
    </recommendedName>
</protein>
<dbReference type="EC" id="3.5.2.6" evidence="2 5"/>
<keyword evidence="7" id="KW-0732">Signal</keyword>
<evidence type="ECO:0000256" key="3">
    <source>
        <dbReference type="ARBA" id="ARBA00022801"/>
    </source>
</evidence>
<feature type="region of interest" description="Disordered" evidence="6">
    <location>
        <begin position="193"/>
        <end position="215"/>
    </location>
</feature>
<evidence type="ECO:0000256" key="7">
    <source>
        <dbReference type="SAM" id="SignalP"/>
    </source>
</evidence>
<name>A0ABS6B4E6_9NOCA</name>
<evidence type="ECO:0000313" key="10">
    <source>
        <dbReference type="Proteomes" id="UP000733379"/>
    </source>
</evidence>
<dbReference type="InterPro" id="IPR023650">
    <property type="entry name" value="Beta-lactam_class-A_AS"/>
</dbReference>
<reference evidence="9 10" key="1">
    <citation type="submission" date="2021-06" db="EMBL/GenBank/DDBJ databases">
        <title>Actinomycetes sequencing.</title>
        <authorList>
            <person name="Shan Q."/>
        </authorList>
    </citation>
    <scope>NUCLEOTIDE SEQUENCE [LARGE SCALE GENOMIC DNA]</scope>
    <source>
        <strain evidence="9 10">NEAU-G5</strain>
    </source>
</reference>
<evidence type="ECO:0000256" key="1">
    <source>
        <dbReference type="ARBA" id="ARBA00009009"/>
    </source>
</evidence>
<organism evidence="9 10">
    <name type="scientific">Nocardia albiluteola</name>
    <dbReference type="NCBI Taxonomy" id="2842303"/>
    <lineage>
        <taxon>Bacteria</taxon>
        <taxon>Bacillati</taxon>
        <taxon>Actinomycetota</taxon>
        <taxon>Actinomycetes</taxon>
        <taxon>Mycobacteriales</taxon>
        <taxon>Nocardiaceae</taxon>
        <taxon>Nocardia</taxon>
    </lineage>
</organism>
<dbReference type="InterPro" id="IPR012338">
    <property type="entry name" value="Beta-lactam/transpept-like"/>
</dbReference>
<dbReference type="Proteomes" id="UP000733379">
    <property type="component" value="Unassembled WGS sequence"/>
</dbReference>
<dbReference type="PROSITE" id="PS00146">
    <property type="entry name" value="BETA_LACTAMASE_A"/>
    <property type="match status" value="1"/>
</dbReference>
<keyword evidence="10" id="KW-1185">Reference proteome</keyword>
<feature type="signal peptide" evidence="7">
    <location>
        <begin position="1"/>
        <end position="42"/>
    </location>
</feature>